<dbReference type="InterPro" id="IPR054502">
    <property type="entry name" value="bHLH-TF_ACT-like_plant"/>
</dbReference>
<feature type="region of interest" description="Disordered" evidence="6">
    <location>
        <begin position="25"/>
        <end position="53"/>
    </location>
</feature>
<evidence type="ECO:0000256" key="1">
    <source>
        <dbReference type="ARBA" id="ARBA00004123"/>
    </source>
</evidence>
<evidence type="ECO:0000256" key="6">
    <source>
        <dbReference type="SAM" id="MobiDB-lite"/>
    </source>
</evidence>
<dbReference type="AlphaFoldDB" id="A0A0Q3R3A1"/>
<comment type="similarity">
    <text evidence="2">Belongs to the bHLH protein family.</text>
</comment>
<reference evidence="9" key="1">
    <citation type="journal article" date="2012" name="Nat. Biotechnol.">
        <title>Reference genome sequence of the model plant Setaria.</title>
        <authorList>
            <person name="Bennetzen J.L."/>
            <person name="Schmutz J."/>
            <person name="Wang H."/>
            <person name="Percifield R."/>
            <person name="Hawkins J."/>
            <person name="Pontaroli A.C."/>
            <person name="Estep M."/>
            <person name="Feng L."/>
            <person name="Vaughn J.N."/>
            <person name="Grimwood J."/>
            <person name="Jenkins J."/>
            <person name="Barry K."/>
            <person name="Lindquist E."/>
            <person name="Hellsten U."/>
            <person name="Deshpande S."/>
            <person name="Wang X."/>
            <person name="Wu X."/>
            <person name="Mitros T."/>
            <person name="Triplett J."/>
            <person name="Yang X."/>
            <person name="Ye C.Y."/>
            <person name="Mauro-Herrera M."/>
            <person name="Wang L."/>
            <person name="Li P."/>
            <person name="Sharma M."/>
            <person name="Sharma R."/>
            <person name="Ronald P.C."/>
            <person name="Panaud O."/>
            <person name="Kellogg E.A."/>
            <person name="Brutnell T.P."/>
            <person name="Doust A.N."/>
            <person name="Tuskan G.A."/>
            <person name="Rokhsar D."/>
            <person name="Devos K.M."/>
        </authorList>
    </citation>
    <scope>NUCLEOTIDE SEQUENCE [LARGE SCALE GENOMIC DNA]</scope>
    <source>
        <strain evidence="9">cv. Yugu1</strain>
    </source>
</reference>
<feature type="compositionally biased region" description="Low complexity" evidence="6">
    <location>
        <begin position="34"/>
        <end position="46"/>
    </location>
</feature>
<keyword evidence="3" id="KW-0805">Transcription regulation</keyword>
<dbReference type="Proteomes" id="UP000004995">
    <property type="component" value="Unassembled WGS sequence"/>
</dbReference>
<protein>
    <recommendedName>
        <fullName evidence="7">Plant bHLH transcription factor ACT-like domain-containing protein</fullName>
    </recommendedName>
</protein>
<dbReference type="eggNOG" id="ENOG502SMS1">
    <property type="taxonomic scope" value="Eukaryota"/>
</dbReference>
<dbReference type="InterPro" id="IPR052610">
    <property type="entry name" value="bHLH_transcription_regulator"/>
</dbReference>
<keyword evidence="5" id="KW-0539">Nucleus</keyword>
<dbReference type="GO" id="GO:0003700">
    <property type="term" value="F:DNA-binding transcription factor activity"/>
    <property type="evidence" value="ECO:0000318"/>
    <property type="project" value="GO_Central"/>
</dbReference>
<evidence type="ECO:0000256" key="3">
    <source>
        <dbReference type="ARBA" id="ARBA00023015"/>
    </source>
</evidence>
<evidence type="ECO:0000313" key="9">
    <source>
        <dbReference type="Proteomes" id="UP000004995"/>
    </source>
</evidence>
<dbReference type="EnsemblPlants" id="KQK94092">
    <property type="protein sequence ID" value="KQK94092"/>
    <property type="gene ID" value="SETIT_0274071mg"/>
</dbReference>
<dbReference type="Gene3D" id="4.10.280.10">
    <property type="entry name" value="Helix-loop-helix DNA-binding domain"/>
    <property type="match status" value="1"/>
</dbReference>
<evidence type="ECO:0000313" key="8">
    <source>
        <dbReference type="EnsemblPlants" id="KQK94092"/>
    </source>
</evidence>
<evidence type="ECO:0000256" key="4">
    <source>
        <dbReference type="ARBA" id="ARBA00023163"/>
    </source>
</evidence>
<comment type="subcellular location">
    <subcellularLocation>
        <location evidence="1">Nucleus</location>
    </subcellularLocation>
</comment>
<dbReference type="GO" id="GO:0005634">
    <property type="term" value="C:nucleus"/>
    <property type="evidence" value="ECO:0000318"/>
    <property type="project" value="GO_Central"/>
</dbReference>
<dbReference type="PANTHER" id="PTHR45959:SF59">
    <property type="entry name" value="BHLH DOMAIN-CONTAINING PROTEIN"/>
    <property type="match status" value="1"/>
</dbReference>
<dbReference type="GO" id="GO:0006355">
    <property type="term" value="P:regulation of DNA-templated transcription"/>
    <property type="evidence" value="ECO:0000318"/>
    <property type="project" value="GO_Central"/>
</dbReference>
<dbReference type="EMBL" id="AGNK02004754">
    <property type="status" value="NOT_ANNOTATED_CDS"/>
    <property type="molecule type" value="Genomic_DNA"/>
</dbReference>
<reference evidence="8" key="2">
    <citation type="submission" date="2018-08" db="UniProtKB">
        <authorList>
            <consortium name="EnsemblPlants"/>
        </authorList>
    </citation>
    <scope>IDENTIFICATION</scope>
    <source>
        <strain evidence="8">Yugu1</strain>
    </source>
</reference>
<dbReference type="InParanoid" id="A0A0Q3R3A1"/>
<evidence type="ECO:0000259" key="7">
    <source>
        <dbReference type="Pfam" id="PF22754"/>
    </source>
</evidence>
<proteinExistence type="inferred from homology"/>
<dbReference type="PANTHER" id="PTHR45959">
    <property type="entry name" value="BHLH TRANSCRIPTION FACTOR"/>
    <property type="match status" value="1"/>
</dbReference>
<keyword evidence="4" id="KW-0804">Transcription</keyword>
<keyword evidence="9" id="KW-1185">Reference proteome</keyword>
<accession>A0A0Q3R3A1</accession>
<evidence type="ECO:0000256" key="5">
    <source>
        <dbReference type="ARBA" id="ARBA00023242"/>
    </source>
</evidence>
<dbReference type="Gramene" id="KQK94092">
    <property type="protein sequence ID" value="KQK94092"/>
    <property type="gene ID" value="SETIT_0274071mg"/>
</dbReference>
<dbReference type="GO" id="GO:0043565">
    <property type="term" value="F:sequence-specific DNA binding"/>
    <property type="evidence" value="ECO:0000318"/>
    <property type="project" value="GO_Central"/>
</dbReference>
<dbReference type="InterPro" id="IPR036638">
    <property type="entry name" value="HLH_DNA-bd_sf"/>
</dbReference>
<dbReference type="GO" id="GO:0046983">
    <property type="term" value="F:protein dimerization activity"/>
    <property type="evidence" value="ECO:0007669"/>
    <property type="project" value="InterPro"/>
</dbReference>
<name>A0A0Q3R3A1_SETIT</name>
<evidence type="ECO:0000256" key="2">
    <source>
        <dbReference type="ARBA" id="ARBA00005510"/>
    </source>
</evidence>
<organism evidence="8 9">
    <name type="scientific">Setaria italica</name>
    <name type="common">Foxtail millet</name>
    <name type="synonym">Panicum italicum</name>
    <dbReference type="NCBI Taxonomy" id="4555"/>
    <lineage>
        <taxon>Eukaryota</taxon>
        <taxon>Viridiplantae</taxon>
        <taxon>Streptophyta</taxon>
        <taxon>Embryophyta</taxon>
        <taxon>Tracheophyta</taxon>
        <taxon>Spermatophyta</taxon>
        <taxon>Magnoliopsida</taxon>
        <taxon>Liliopsida</taxon>
        <taxon>Poales</taxon>
        <taxon>Poaceae</taxon>
        <taxon>PACMAD clade</taxon>
        <taxon>Panicoideae</taxon>
        <taxon>Panicodae</taxon>
        <taxon>Paniceae</taxon>
        <taxon>Cenchrinae</taxon>
        <taxon>Setaria</taxon>
    </lineage>
</organism>
<dbReference type="Pfam" id="PF22754">
    <property type="entry name" value="bHLH-TF_ACT-like_plant"/>
    <property type="match status" value="1"/>
</dbReference>
<dbReference type="STRING" id="4555.A0A0Q3R3A1"/>
<sequence length="134" mass="14394">TDKISILGSTIQYVKQLEEKVKTLEEQNARRTSSESSTGPSGSAESVGGDSNSSVEVTIHENTVLLKICCESRSGVLVMIISKLESLGLSIINTSVLPFTNTYFSISITAKIGEGFSTTVELVNNLNMALRDFS</sequence>
<feature type="domain" description="Plant bHLH transcription factor ACT-like" evidence="7">
    <location>
        <begin position="55"/>
        <end position="108"/>
    </location>
</feature>